<accession>A0A444MUW9</accession>
<dbReference type="OrthoDB" id="1523880at2"/>
<name>A0A444MUW9_9SPHI</name>
<keyword evidence="1" id="KW-0472">Membrane</keyword>
<feature type="transmembrane region" description="Helical" evidence="1">
    <location>
        <begin position="154"/>
        <end position="177"/>
    </location>
</feature>
<dbReference type="AlphaFoldDB" id="A0A444MUW9"/>
<keyword evidence="3" id="KW-1185">Reference proteome</keyword>
<feature type="transmembrane region" description="Helical" evidence="1">
    <location>
        <begin position="57"/>
        <end position="76"/>
    </location>
</feature>
<sequence>MNDTFSLSRFGLLLKKTILERAMQIIGAFAAVLAFTFLLYTLILYALDWGPAQNLAFIWGFIGGGVVLSSVVFSYFTTNAGGASYLTLPASALEKWLCGVLISGPLFCLVFLSFFRLMDYSFVTAYHNGLDRSSPLYRSLYDHVYLYVFEDNNVVIKATVLYTNFVGAMMVGSLYFNRVALVKVALVVCGMLAAIYFLNLGIVSLLFSNVDVAFPYFTVLIKVQSEVGSIELPHYAYDITNNFLQYVLPGVLWITAYVRLREKEI</sequence>
<feature type="transmembrane region" description="Helical" evidence="1">
    <location>
        <begin position="25"/>
        <end position="45"/>
    </location>
</feature>
<dbReference type="EMBL" id="SBIW01000001">
    <property type="protein sequence ID" value="RWY57355.1"/>
    <property type="molecule type" value="Genomic_DNA"/>
</dbReference>
<keyword evidence="1" id="KW-0812">Transmembrane</keyword>
<comment type="caution">
    <text evidence="2">The sequence shown here is derived from an EMBL/GenBank/DDBJ whole genome shotgun (WGS) entry which is preliminary data.</text>
</comment>
<dbReference type="RefSeq" id="WP_128531861.1">
    <property type="nucleotide sequence ID" value="NZ_SBIW01000001.1"/>
</dbReference>
<feature type="transmembrane region" description="Helical" evidence="1">
    <location>
        <begin position="184"/>
        <end position="207"/>
    </location>
</feature>
<proteinExistence type="predicted"/>
<feature type="transmembrane region" description="Helical" evidence="1">
    <location>
        <begin position="243"/>
        <end position="260"/>
    </location>
</feature>
<keyword evidence="1" id="KW-1133">Transmembrane helix</keyword>
<protein>
    <submittedName>
        <fullName evidence="2">Uncharacterized protein</fullName>
    </submittedName>
</protein>
<evidence type="ECO:0000313" key="3">
    <source>
        <dbReference type="Proteomes" id="UP000286701"/>
    </source>
</evidence>
<gene>
    <name evidence="2" type="ORF">EPL05_02140</name>
</gene>
<organism evidence="2 3">
    <name type="scientific">Mucilaginibacter gilvus</name>
    <dbReference type="NCBI Taxonomy" id="2305909"/>
    <lineage>
        <taxon>Bacteria</taxon>
        <taxon>Pseudomonadati</taxon>
        <taxon>Bacteroidota</taxon>
        <taxon>Sphingobacteriia</taxon>
        <taxon>Sphingobacteriales</taxon>
        <taxon>Sphingobacteriaceae</taxon>
        <taxon>Mucilaginibacter</taxon>
    </lineage>
</organism>
<evidence type="ECO:0000256" key="1">
    <source>
        <dbReference type="SAM" id="Phobius"/>
    </source>
</evidence>
<reference evidence="2 3" key="1">
    <citation type="submission" date="2019-01" db="EMBL/GenBank/DDBJ databases">
        <title>Mucilaginibacter antarcticum sp. nov., isolated from antarctic soil.</title>
        <authorList>
            <person name="Yan Y.-Q."/>
            <person name="Du Z.-J."/>
        </authorList>
    </citation>
    <scope>NUCLEOTIDE SEQUENCE [LARGE SCALE GENOMIC DNA]</scope>
    <source>
        <strain evidence="2 3">F01003</strain>
    </source>
</reference>
<evidence type="ECO:0000313" key="2">
    <source>
        <dbReference type="EMBL" id="RWY57355.1"/>
    </source>
</evidence>
<feature type="transmembrane region" description="Helical" evidence="1">
    <location>
        <begin position="96"/>
        <end position="115"/>
    </location>
</feature>
<dbReference type="Proteomes" id="UP000286701">
    <property type="component" value="Unassembled WGS sequence"/>
</dbReference>